<dbReference type="GO" id="GO:0070273">
    <property type="term" value="F:phosphatidylinositol-4-phosphate binding"/>
    <property type="evidence" value="ECO:0007669"/>
    <property type="project" value="InterPro"/>
</dbReference>
<dbReference type="Proteomes" id="UP000243589">
    <property type="component" value="Unassembled WGS sequence"/>
</dbReference>
<evidence type="ECO:0000256" key="4">
    <source>
        <dbReference type="ARBA" id="ARBA00023136"/>
    </source>
</evidence>
<sequence>MSLLVDDLIVLLSKPEGPVAVGKDVDAMLAGAVFSDLLVAGAVTVPEPDQKKPRVEIIDGAAPADPFLTAALARLTEAQDKSTKPLTTQKAIEALTKDLHGSLMERLQRQGTVRSKQKKFLFIPAGTAWRLADGVTGDELRQSIARQLDTGPIATAPKVDEHTGALLGLLAAGKKVDHAIDGSAPNRKELIKQAQEAAEASAADSAVRKAIKKAADEAAIVAASATIAASTTVVTSS</sequence>
<dbReference type="AlphaFoldDB" id="A0A150H8T8"/>
<keyword evidence="6" id="KW-1185">Reference proteome</keyword>
<gene>
    <name evidence="5" type="ORF">Bravens_01561</name>
</gene>
<dbReference type="Gene3D" id="1.10.3630.10">
    <property type="entry name" value="yeast vps74-n-term truncation variant domain like"/>
    <property type="match status" value="1"/>
</dbReference>
<dbReference type="InterPro" id="IPR008628">
    <property type="entry name" value="GPP34-like"/>
</dbReference>
<dbReference type="PATRIC" id="fig|479117.4.peg.1547"/>
<keyword evidence="3" id="KW-0446">Lipid-binding</keyword>
<dbReference type="Pfam" id="PF05719">
    <property type="entry name" value="GPP34"/>
    <property type="match status" value="1"/>
</dbReference>
<evidence type="ECO:0008006" key="7">
    <source>
        <dbReference type="Google" id="ProtNLM"/>
    </source>
</evidence>
<keyword evidence="2" id="KW-0333">Golgi apparatus</keyword>
<proteinExistence type="predicted"/>
<keyword evidence="4" id="KW-0472">Membrane</keyword>
<reference evidence="5 6" key="1">
    <citation type="submission" date="2016-01" db="EMBL/GenBank/DDBJ databases">
        <title>Use of Whole Genome Sequencing to ascertain that Brevibacterium massiliense (Roux, Raoult 2009) is a later heterotypic synonym of Brevibacterium ravenspurgense (Mages 2008).</title>
        <authorList>
            <person name="Bernier A.-M."/>
            <person name="Burdz T."/>
            <person name="Huynh C."/>
            <person name="Pachecho A.L."/>
            <person name="Wiebe D."/>
            <person name="Bonner C."/>
            <person name="Bernard K."/>
        </authorList>
    </citation>
    <scope>NUCLEOTIDE SEQUENCE [LARGE SCALE GENOMIC DNA]</scope>
    <source>
        <strain evidence="5 6">CCUG56047</strain>
    </source>
</reference>
<dbReference type="RefSeq" id="WP_062022031.1">
    <property type="nucleotide sequence ID" value="NZ_LQQC01000010.1"/>
</dbReference>
<organism evidence="5 6">
    <name type="scientific">Brevibacterium ravenspurgense</name>
    <dbReference type="NCBI Taxonomy" id="479117"/>
    <lineage>
        <taxon>Bacteria</taxon>
        <taxon>Bacillati</taxon>
        <taxon>Actinomycetota</taxon>
        <taxon>Actinomycetes</taxon>
        <taxon>Micrococcales</taxon>
        <taxon>Brevibacteriaceae</taxon>
        <taxon>Brevibacterium</taxon>
    </lineage>
</organism>
<name>A0A150H8T8_9MICO</name>
<evidence type="ECO:0000313" key="5">
    <source>
        <dbReference type="EMBL" id="KXZ58512.1"/>
    </source>
</evidence>
<evidence type="ECO:0000256" key="3">
    <source>
        <dbReference type="ARBA" id="ARBA00023121"/>
    </source>
</evidence>
<dbReference type="GO" id="GO:0012505">
    <property type="term" value="C:endomembrane system"/>
    <property type="evidence" value="ECO:0007669"/>
    <property type="project" value="UniProtKB-ARBA"/>
</dbReference>
<accession>A0A150H8T8</accession>
<evidence type="ECO:0000256" key="2">
    <source>
        <dbReference type="ARBA" id="ARBA00023034"/>
    </source>
</evidence>
<dbReference type="GO" id="GO:0005737">
    <property type="term" value="C:cytoplasm"/>
    <property type="evidence" value="ECO:0007669"/>
    <property type="project" value="UniProtKB-ARBA"/>
</dbReference>
<evidence type="ECO:0000256" key="1">
    <source>
        <dbReference type="ARBA" id="ARBA00004255"/>
    </source>
</evidence>
<protein>
    <recommendedName>
        <fullName evidence="7">GPP34 family phosphoprotein</fullName>
    </recommendedName>
</protein>
<comment type="caution">
    <text evidence="5">The sequence shown here is derived from an EMBL/GenBank/DDBJ whole genome shotgun (WGS) entry which is preliminary data.</text>
</comment>
<dbReference type="EMBL" id="LQQC01000010">
    <property type="protein sequence ID" value="KXZ58512.1"/>
    <property type="molecule type" value="Genomic_DNA"/>
</dbReference>
<comment type="subcellular location">
    <subcellularLocation>
        <location evidence="1">Golgi apparatus membrane</location>
        <topology evidence="1">Peripheral membrane protein</topology>
        <orientation evidence="1">Cytoplasmic side</orientation>
    </subcellularLocation>
</comment>
<evidence type="ECO:0000313" key="6">
    <source>
        <dbReference type="Proteomes" id="UP000243589"/>
    </source>
</evidence>
<dbReference type="InterPro" id="IPR038261">
    <property type="entry name" value="GPP34-like_sf"/>
</dbReference>